<dbReference type="AlphaFoldDB" id="A0A9P0EYM3"/>
<evidence type="ECO:0000313" key="2">
    <source>
        <dbReference type="Proteomes" id="UP001152759"/>
    </source>
</evidence>
<keyword evidence="2" id="KW-1185">Reference proteome</keyword>
<gene>
    <name evidence="1" type="ORF">BEMITA_LOCUS541</name>
</gene>
<sequence>MDTKKCLELMQVMIVLTAQLIGWIEACTEIRKSQVITYKTNQQVLIDAGAVQVPIIIDLVQMYKICNNIITSDTLAGMFKSMNAQTKKQTDLFLGTSQRQKRIAPLVALRAVTGVSAAHLLWEKYSYNKINDKIDSLYTDINGKTSYLKKIMIADEENNRQDFIAVRRQLRQLSARATETACNMEKNLTYFIMENHLLDEFDDLIASLRTSRFTSKMIPPAQLLSLLEALPKCLSICNFNLKFSWRMHAQVSLSLTLNLTTKNGFMSFSWPSPDDVQDLRSDEILCKISTPPRPVGKSARTYTIQNVEEIQTIFDQHTSEE</sequence>
<name>A0A9P0EYM3_BEMTA</name>
<reference evidence="1" key="1">
    <citation type="submission" date="2021-12" db="EMBL/GenBank/DDBJ databases">
        <authorList>
            <person name="King R."/>
        </authorList>
    </citation>
    <scope>NUCLEOTIDE SEQUENCE</scope>
</reference>
<protein>
    <submittedName>
        <fullName evidence="1">Uncharacterized protein</fullName>
    </submittedName>
</protein>
<proteinExistence type="predicted"/>
<dbReference type="Proteomes" id="UP001152759">
    <property type="component" value="Chromosome 1"/>
</dbReference>
<dbReference type="EMBL" id="OU963862">
    <property type="protein sequence ID" value="CAH0380830.1"/>
    <property type="molecule type" value="Genomic_DNA"/>
</dbReference>
<evidence type="ECO:0000313" key="1">
    <source>
        <dbReference type="EMBL" id="CAH0380830.1"/>
    </source>
</evidence>
<accession>A0A9P0EYM3</accession>
<organism evidence="1 2">
    <name type="scientific">Bemisia tabaci</name>
    <name type="common">Sweetpotato whitefly</name>
    <name type="synonym">Aleurodes tabaci</name>
    <dbReference type="NCBI Taxonomy" id="7038"/>
    <lineage>
        <taxon>Eukaryota</taxon>
        <taxon>Metazoa</taxon>
        <taxon>Ecdysozoa</taxon>
        <taxon>Arthropoda</taxon>
        <taxon>Hexapoda</taxon>
        <taxon>Insecta</taxon>
        <taxon>Pterygota</taxon>
        <taxon>Neoptera</taxon>
        <taxon>Paraneoptera</taxon>
        <taxon>Hemiptera</taxon>
        <taxon>Sternorrhyncha</taxon>
        <taxon>Aleyrodoidea</taxon>
        <taxon>Aleyrodidae</taxon>
        <taxon>Aleyrodinae</taxon>
        <taxon>Bemisia</taxon>
    </lineage>
</organism>